<protein>
    <submittedName>
        <fullName evidence="1">Uncharacterized protein</fullName>
    </submittedName>
</protein>
<accession>A0A382WHM8</accession>
<dbReference type="AlphaFoldDB" id="A0A382WHM8"/>
<gene>
    <name evidence="1" type="ORF">METZ01_LOCUS410445</name>
</gene>
<dbReference type="EMBL" id="UINC01159487">
    <property type="protein sequence ID" value="SVD57591.1"/>
    <property type="molecule type" value="Genomic_DNA"/>
</dbReference>
<sequence>MAKYNVGDQVRILAETEALRSLWGKTGTVEASSEQYFGAVYELIMDEDAKKANSINEDWLQLVS</sequence>
<evidence type="ECO:0000313" key="1">
    <source>
        <dbReference type="EMBL" id="SVD57591.1"/>
    </source>
</evidence>
<organism evidence="1">
    <name type="scientific">marine metagenome</name>
    <dbReference type="NCBI Taxonomy" id="408172"/>
    <lineage>
        <taxon>unclassified sequences</taxon>
        <taxon>metagenomes</taxon>
        <taxon>ecological metagenomes</taxon>
    </lineage>
</organism>
<reference evidence="1" key="1">
    <citation type="submission" date="2018-05" db="EMBL/GenBank/DDBJ databases">
        <authorList>
            <person name="Lanie J.A."/>
            <person name="Ng W.-L."/>
            <person name="Kazmierczak K.M."/>
            <person name="Andrzejewski T.M."/>
            <person name="Davidsen T.M."/>
            <person name="Wayne K.J."/>
            <person name="Tettelin H."/>
            <person name="Glass J.I."/>
            <person name="Rusch D."/>
            <person name="Podicherti R."/>
            <person name="Tsui H.-C.T."/>
            <person name="Winkler M.E."/>
        </authorList>
    </citation>
    <scope>NUCLEOTIDE SEQUENCE</scope>
</reference>
<name>A0A382WHM8_9ZZZZ</name>
<proteinExistence type="predicted"/>